<evidence type="ECO:0000313" key="1">
    <source>
        <dbReference type="EMBL" id="KAJ8685512.1"/>
    </source>
</evidence>
<keyword evidence="2" id="KW-1185">Reference proteome</keyword>
<protein>
    <submittedName>
        <fullName evidence="1">Uncharacterized protein</fullName>
    </submittedName>
</protein>
<comment type="caution">
    <text evidence="1">The sequence shown here is derived from an EMBL/GenBank/DDBJ whole genome shotgun (WGS) entry which is preliminary data.</text>
</comment>
<proteinExistence type="predicted"/>
<dbReference type="Proteomes" id="UP001239111">
    <property type="component" value="Chromosome 1"/>
</dbReference>
<accession>A0ACC2PT18</accession>
<reference evidence="1" key="1">
    <citation type="submission" date="2023-04" db="EMBL/GenBank/DDBJ databases">
        <title>A chromosome-level genome assembly of the parasitoid wasp Eretmocerus hayati.</title>
        <authorList>
            <person name="Zhong Y."/>
            <person name="Liu S."/>
            <person name="Liu Y."/>
        </authorList>
    </citation>
    <scope>NUCLEOTIDE SEQUENCE</scope>
    <source>
        <strain evidence="1">ZJU_SS_LIU_2023</strain>
    </source>
</reference>
<dbReference type="EMBL" id="CM056741">
    <property type="protein sequence ID" value="KAJ8685512.1"/>
    <property type="molecule type" value="Genomic_DNA"/>
</dbReference>
<evidence type="ECO:0000313" key="2">
    <source>
        <dbReference type="Proteomes" id="UP001239111"/>
    </source>
</evidence>
<sequence length="195" mass="22534">MKYYQRKELYLIGIHADFTPKSKRDELKQDLTKIFNKKFETNFEVKLLNQRWEKMRRYVVASSLKISKGGAATADEIAEEDDVEIPEQTPNNAPEMVDYVDLTGDVDEEMEDCVVDLTTDGHSSESECSSSEEQSQEEPILYKPQQNSKTVDDEKDVDAYELACKLFEAYMKMDDSLKATALVFMMDIFDQFDEN</sequence>
<organism evidence="1 2">
    <name type="scientific">Eretmocerus hayati</name>
    <dbReference type="NCBI Taxonomy" id="131215"/>
    <lineage>
        <taxon>Eukaryota</taxon>
        <taxon>Metazoa</taxon>
        <taxon>Ecdysozoa</taxon>
        <taxon>Arthropoda</taxon>
        <taxon>Hexapoda</taxon>
        <taxon>Insecta</taxon>
        <taxon>Pterygota</taxon>
        <taxon>Neoptera</taxon>
        <taxon>Endopterygota</taxon>
        <taxon>Hymenoptera</taxon>
        <taxon>Apocrita</taxon>
        <taxon>Proctotrupomorpha</taxon>
        <taxon>Chalcidoidea</taxon>
        <taxon>Aphelinidae</taxon>
        <taxon>Aphelininae</taxon>
        <taxon>Eretmocerus</taxon>
    </lineage>
</organism>
<gene>
    <name evidence="1" type="ORF">QAD02_021305</name>
</gene>
<name>A0ACC2PT18_9HYME</name>